<evidence type="ECO:0000256" key="2">
    <source>
        <dbReference type="ARBA" id="ARBA00004236"/>
    </source>
</evidence>
<sequence>MWLREELLKSIWHAFTALDVDQRGKVSKSQLKVLSHNLCTVLKIPHDPMALEEHFRDDDEGPLSNHGYMPYLNTFLLDKVHEEFDILDLNKMCWTLCYKKNICTTQLLISNEDAFKVWCIFNFLSEDRYPLVIITEEIEYFLRKWMEAMGSGWSEEKFADYKLQLNAKRNCLTVWELIDLIGMGSFSTGMNRQTMSMGIGEVFQELILDVLKQGYMTKKGHKRKNWTERWFVLRPTSLSYYICEDLVERRGHVVLDRNCSVESLPDKEGKKCLFVIKCTDKSYEISASDKKKKQEWIQGIQHSFPTLLRLGLLSPHREARLKRQEIRQRQQAEMDDLEDRMKQLQTANENKQRELEAMRKKMEDDAVKSALEEERRNKTQMDLQDRYRLDLEREKMVRQQMEDQVAQKSSELMQYLQRVRELEDMYHRLEEALEDETQAKQDEEAMCKLQARLLEEETVKRAELEQLHLQQQKLLSQTEAEKRELEAEQLAKERDLQAAMQQLDGLEKERQGVREQYEMASKKLERAANKTKTWKNKVAKHEGLVRLIQPGHKGPQRMTNWGLASFTDAELEVRKKSWQERKNQGAQAQ</sequence>
<dbReference type="InterPro" id="IPR057837">
    <property type="entry name" value="PH_SWAP70"/>
</dbReference>
<evidence type="ECO:0000256" key="12">
    <source>
        <dbReference type="ARBA" id="ARBA00023273"/>
    </source>
</evidence>
<dbReference type="GO" id="GO:0030027">
    <property type="term" value="C:lamellipodium"/>
    <property type="evidence" value="ECO:0007669"/>
    <property type="project" value="UniProtKB-SubCell"/>
</dbReference>
<dbReference type="Pfam" id="PF25530">
    <property type="entry name" value="EF-hand_SWAP70_N"/>
    <property type="match status" value="1"/>
</dbReference>
<evidence type="ECO:0000313" key="19">
    <source>
        <dbReference type="Proteomes" id="UP000261620"/>
    </source>
</evidence>
<reference evidence="18" key="1">
    <citation type="submission" date="2025-08" db="UniProtKB">
        <authorList>
            <consortium name="Ensembl"/>
        </authorList>
    </citation>
    <scope>IDENTIFICATION</scope>
</reference>
<keyword evidence="19" id="KW-1185">Reference proteome</keyword>
<dbReference type="GO" id="GO:0003677">
    <property type="term" value="F:DNA binding"/>
    <property type="evidence" value="ECO:0007669"/>
    <property type="project" value="UniProtKB-KW"/>
</dbReference>
<dbReference type="Proteomes" id="UP000261620">
    <property type="component" value="Unplaced"/>
</dbReference>
<proteinExistence type="predicted"/>
<dbReference type="PROSITE" id="PS50003">
    <property type="entry name" value="PH_DOMAIN"/>
    <property type="match status" value="1"/>
</dbReference>
<evidence type="ECO:0000256" key="5">
    <source>
        <dbReference type="ARBA" id="ARBA00022475"/>
    </source>
</evidence>
<dbReference type="PANTHER" id="PTHR14383">
    <property type="entry name" value="SWAP-70 RECOMBINASE"/>
    <property type="match status" value="1"/>
</dbReference>
<evidence type="ECO:0000256" key="3">
    <source>
        <dbReference type="ARBA" id="ARBA00004496"/>
    </source>
</evidence>
<evidence type="ECO:0000256" key="7">
    <source>
        <dbReference type="ARBA" id="ARBA00022553"/>
    </source>
</evidence>
<dbReference type="GO" id="GO:0005737">
    <property type="term" value="C:cytoplasm"/>
    <property type="evidence" value="ECO:0007669"/>
    <property type="project" value="UniProtKB-SubCell"/>
</dbReference>
<evidence type="ECO:0000313" key="18">
    <source>
        <dbReference type="Ensembl" id="ENSMMOP00000022458.1"/>
    </source>
</evidence>
<dbReference type="Gene3D" id="2.30.29.30">
    <property type="entry name" value="Pleckstrin-homology domain (PH domain)/Phosphotyrosine-binding domain (PTB)"/>
    <property type="match status" value="1"/>
</dbReference>
<evidence type="ECO:0000256" key="8">
    <source>
        <dbReference type="ARBA" id="ARBA00023054"/>
    </source>
</evidence>
<dbReference type="FunFam" id="2.30.29.30:FF:000175">
    <property type="entry name" value="switch-associated protein 70 isoform X2"/>
    <property type="match status" value="1"/>
</dbReference>
<keyword evidence="8 16" id="KW-0175">Coiled coil</keyword>
<dbReference type="OMA" id="CTKHLLI"/>
<keyword evidence="9" id="KW-0238">DNA-binding</keyword>
<dbReference type="CDD" id="cd13273">
    <property type="entry name" value="PH_SWAP-70"/>
    <property type="match status" value="1"/>
</dbReference>
<evidence type="ECO:0000256" key="6">
    <source>
        <dbReference type="ARBA" id="ARBA00022490"/>
    </source>
</evidence>
<keyword evidence="6" id="KW-0963">Cytoplasm</keyword>
<keyword evidence="11" id="KW-0539">Nucleus</keyword>
<accession>A0A3Q3WVI0</accession>
<name>A0A3Q3WVI0_MOLML</name>
<dbReference type="InterPro" id="IPR011993">
    <property type="entry name" value="PH-like_dom_sf"/>
</dbReference>
<evidence type="ECO:0000256" key="15">
    <source>
        <dbReference type="ARBA" id="ARBA00074876"/>
    </source>
</evidence>
<evidence type="ECO:0000259" key="17">
    <source>
        <dbReference type="PROSITE" id="PS50003"/>
    </source>
</evidence>
<keyword evidence="7" id="KW-0597">Phosphoprotein</keyword>
<dbReference type="InterPro" id="IPR001849">
    <property type="entry name" value="PH_domain"/>
</dbReference>
<comment type="function">
    <text evidence="13">Phosphatidylinositol 3,4,5-trisphosphate-dependent guanine nucleotide exchange factor (GEF) which, independently of RAS, transduces signals from tyrosine kinase receptors to RAC. It also mediates signaling of membrane ruffling. Regulates the actin cytoskeleton as an effector or adapter protein in response to agonist stimulated phosphatidylinositol (3,4)-bisphosphate production and cell protrusion.</text>
</comment>
<reference evidence="18" key="2">
    <citation type="submission" date="2025-09" db="UniProtKB">
        <authorList>
            <consortium name="Ensembl"/>
        </authorList>
    </citation>
    <scope>IDENTIFICATION</scope>
</reference>
<keyword evidence="5" id="KW-1003">Cell membrane</keyword>
<evidence type="ECO:0000256" key="11">
    <source>
        <dbReference type="ARBA" id="ARBA00023242"/>
    </source>
</evidence>
<dbReference type="GO" id="GO:0005634">
    <property type="term" value="C:nucleus"/>
    <property type="evidence" value="ECO:0007669"/>
    <property type="project" value="UniProtKB-SubCell"/>
</dbReference>
<keyword evidence="12" id="KW-0966">Cell projection</keyword>
<dbReference type="InterPro" id="IPR011992">
    <property type="entry name" value="EF-hand-dom_pair"/>
</dbReference>
<dbReference type="Ensembl" id="ENSMMOT00000022829.1">
    <property type="protein sequence ID" value="ENSMMOP00000022458.1"/>
    <property type="gene ID" value="ENSMMOG00000017066.1"/>
</dbReference>
<dbReference type="Pfam" id="PF00169">
    <property type="entry name" value="PH"/>
    <property type="match status" value="1"/>
</dbReference>
<evidence type="ECO:0000256" key="13">
    <source>
        <dbReference type="ARBA" id="ARBA00059750"/>
    </source>
</evidence>
<dbReference type="STRING" id="94237.ENSMMOP00000022458"/>
<evidence type="ECO:0000256" key="4">
    <source>
        <dbReference type="ARBA" id="ARBA00004510"/>
    </source>
</evidence>
<evidence type="ECO:0000256" key="9">
    <source>
        <dbReference type="ARBA" id="ARBA00023125"/>
    </source>
</evidence>
<organism evidence="18 19">
    <name type="scientific">Mola mola</name>
    <name type="common">Ocean sunfish</name>
    <name type="synonym">Tetraodon mola</name>
    <dbReference type="NCBI Taxonomy" id="94237"/>
    <lineage>
        <taxon>Eukaryota</taxon>
        <taxon>Metazoa</taxon>
        <taxon>Chordata</taxon>
        <taxon>Craniata</taxon>
        <taxon>Vertebrata</taxon>
        <taxon>Euteleostomi</taxon>
        <taxon>Actinopterygii</taxon>
        <taxon>Neopterygii</taxon>
        <taxon>Teleostei</taxon>
        <taxon>Neoteleostei</taxon>
        <taxon>Acanthomorphata</taxon>
        <taxon>Eupercaria</taxon>
        <taxon>Tetraodontiformes</taxon>
        <taxon>Molidae</taxon>
        <taxon>Mola</taxon>
    </lineage>
</organism>
<protein>
    <recommendedName>
        <fullName evidence="15">Switch-associated protein 70</fullName>
    </recommendedName>
</protein>
<dbReference type="GO" id="GO:0005886">
    <property type="term" value="C:plasma membrane"/>
    <property type="evidence" value="ECO:0007669"/>
    <property type="project" value="UniProtKB-SubCell"/>
</dbReference>
<keyword evidence="10" id="KW-0472">Membrane</keyword>
<dbReference type="InterPro" id="IPR057836">
    <property type="entry name" value="EF-hand_SWAP70_N"/>
</dbReference>
<evidence type="ECO:0000256" key="10">
    <source>
        <dbReference type="ARBA" id="ARBA00023136"/>
    </source>
</evidence>
<comment type="subcellular location">
    <subcellularLocation>
        <location evidence="2">Cell membrane</location>
    </subcellularLocation>
    <subcellularLocation>
        <location evidence="4">Cell projection</location>
        <location evidence="4">Lamellipodium</location>
    </subcellularLocation>
    <subcellularLocation>
        <location evidence="3">Cytoplasm</location>
    </subcellularLocation>
    <subcellularLocation>
        <location evidence="1">Nucleus</location>
    </subcellularLocation>
</comment>
<dbReference type="SMART" id="SM00233">
    <property type="entry name" value="PH"/>
    <property type="match status" value="1"/>
</dbReference>
<feature type="coiled-coil region" evidence="16">
    <location>
        <begin position="327"/>
        <end position="530"/>
    </location>
</feature>
<comment type="subunit">
    <text evidence="14">The SWAP complex consists of NPM1, NCL, PARP1 and SWAP70.</text>
</comment>
<evidence type="ECO:0000256" key="1">
    <source>
        <dbReference type="ARBA" id="ARBA00004123"/>
    </source>
</evidence>
<dbReference type="AlphaFoldDB" id="A0A3Q3WVI0"/>
<dbReference type="SUPFAM" id="SSF47473">
    <property type="entry name" value="EF-hand"/>
    <property type="match status" value="1"/>
</dbReference>
<evidence type="ECO:0000256" key="16">
    <source>
        <dbReference type="SAM" id="Coils"/>
    </source>
</evidence>
<dbReference type="PANTHER" id="PTHR14383:SF6">
    <property type="entry name" value="SWITCH-ASSOCIATED PROTEIN 70"/>
    <property type="match status" value="1"/>
</dbReference>
<evidence type="ECO:0000256" key="14">
    <source>
        <dbReference type="ARBA" id="ARBA00066244"/>
    </source>
</evidence>
<feature type="domain" description="PH" evidence="17">
    <location>
        <begin position="209"/>
        <end position="305"/>
    </location>
</feature>
<dbReference type="SUPFAM" id="SSF50729">
    <property type="entry name" value="PH domain-like"/>
    <property type="match status" value="1"/>
</dbReference>